<keyword evidence="8" id="KW-0325">Glycoprotein</keyword>
<feature type="non-terminal residue" evidence="13">
    <location>
        <position position="1"/>
    </location>
</feature>
<evidence type="ECO:0000256" key="11">
    <source>
        <dbReference type="SAM" id="Phobius"/>
    </source>
</evidence>
<reference evidence="13" key="1">
    <citation type="submission" date="2022-03" db="EMBL/GenBank/DDBJ databases">
        <authorList>
            <person name="Martin C."/>
        </authorList>
    </citation>
    <scope>NUCLEOTIDE SEQUENCE</scope>
</reference>
<feature type="compositionally biased region" description="Basic and acidic residues" evidence="10">
    <location>
        <begin position="890"/>
        <end position="960"/>
    </location>
</feature>
<dbReference type="SUPFAM" id="SSF82895">
    <property type="entry name" value="TSP-1 type 1 repeat"/>
    <property type="match status" value="1"/>
</dbReference>
<gene>
    <name evidence="13" type="ORF">OFUS_LOCUS238</name>
</gene>
<dbReference type="CDD" id="cd00054">
    <property type="entry name" value="EGF_CA"/>
    <property type="match status" value="7"/>
</dbReference>
<dbReference type="SMART" id="SM00179">
    <property type="entry name" value="EGF_CA"/>
    <property type="match status" value="9"/>
</dbReference>
<comment type="caution">
    <text evidence="9">Lacks conserved residue(s) required for the propagation of feature annotation.</text>
</comment>
<dbReference type="EMBL" id="CAIIXF020000001">
    <property type="protein sequence ID" value="CAH1772474.1"/>
    <property type="molecule type" value="Genomic_DNA"/>
</dbReference>
<keyword evidence="4" id="KW-0732">Signal</keyword>
<comment type="subcellular location">
    <subcellularLocation>
        <location evidence="1">Secreted</location>
    </subcellularLocation>
</comment>
<keyword evidence="6" id="KW-0106">Calcium</keyword>
<feature type="transmembrane region" description="Helical" evidence="11">
    <location>
        <begin position="703"/>
        <end position="727"/>
    </location>
</feature>
<feature type="compositionally biased region" description="Polar residues" evidence="10">
    <location>
        <begin position="870"/>
        <end position="883"/>
    </location>
</feature>
<dbReference type="SUPFAM" id="SSF57184">
    <property type="entry name" value="Growth factor receptor domain"/>
    <property type="match status" value="2"/>
</dbReference>
<keyword evidence="11" id="KW-0472">Membrane</keyword>
<name>A0A8S4MUY9_OWEFU</name>
<keyword evidence="7 9" id="KW-1015">Disulfide bond</keyword>
<evidence type="ECO:0000256" key="8">
    <source>
        <dbReference type="ARBA" id="ARBA00023180"/>
    </source>
</evidence>
<evidence type="ECO:0000256" key="5">
    <source>
        <dbReference type="ARBA" id="ARBA00022737"/>
    </source>
</evidence>
<dbReference type="Proteomes" id="UP000749559">
    <property type="component" value="Unassembled WGS sequence"/>
</dbReference>
<dbReference type="InterPro" id="IPR036383">
    <property type="entry name" value="TSP1_rpt_sf"/>
</dbReference>
<feature type="domain" description="EGF-like" evidence="12">
    <location>
        <begin position="225"/>
        <end position="265"/>
    </location>
</feature>
<evidence type="ECO:0000256" key="1">
    <source>
        <dbReference type="ARBA" id="ARBA00004613"/>
    </source>
</evidence>
<dbReference type="InterPro" id="IPR018097">
    <property type="entry name" value="EGF_Ca-bd_CS"/>
</dbReference>
<proteinExistence type="predicted"/>
<keyword evidence="14" id="KW-1185">Reference proteome</keyword>
<dbReference type="GO" id="GO:0005509">
    <property type="term" value="F:calcium ion binding"/>
    <property type="evidence" value="ECO:0007669"/>
    <property type="project" value="InterPro"/>
</dbReference>
<keyword evidence="11" id="KW-1133">Transmembrane helix</keyword>
<dbReference type="PROSITE" id="PS50026">
    <property type="entry name" value="EGF_3"/>
    <property type="match status" value="4"/>
</dbReference>
<keyword evidence="2" id="KW-0964">Secreted</keyword>
<dbReference type="Pfam" id="PF07645">
    <property type="entry name" value="EGF_CA"/>
    <property type="match status" value="5"/>
</dbReference>
<dbReference type="PANTHER" id="PTHR24034:SF204">
    <property type="entry name" value="ADHESION G PROTEIN-COUPLED RECEPTOR E1"/>
    <property type="match status" value="1"/>
</dbReference>
<evidence type="ECO:0000256" key="7">
    <source>
        <dbReference type="ARBA" id="ARBA00023157"/>
    </source>
</evidence>
<feature type="domain" description="EGF-like" evidence="12">
    <location>
        <begin position="178"/>
        <end position="224"/>
    </location>
</feature>
<feature type="compositionally biased region" description="Basic residues" evidence="10">
    <location>
        <begin position="840"/>
        <end position="850"/>
    </location>
</feature>
<dbReference type="SUPFAM" id="SSF57196">
    <property type="entry name" value="EGF/Laminin"/>
    <property type="match status" value="4"/>
</dbReference>
<dbReference type="SMART" id="SM00181">
    <property type="entry name" value="EGF"/>
    <property type="match status" value="10"/>
</dbReference>
<accession>A0A8S4MUY9</accession>
<evidence type="ECO:0000259" key="12">
    <source>
        <dbReference type="PROSITE" id="PS50026"/>
    </source>
</evidence>
<dbReference type="InterPro" id="IPR000152">
    <property type="entry name" value="EGF-type_Asp/Asn_hydroxyl_site"/>
</dbReference>
<dbReference type="InterPro" id="IPR009030">
    <property type="entry name" value="Growth_fac_rcpt_cys_sf"/>
</dbReference>
<dbReference type="InterPro" id="IPR049883">
    <property type="entry name" value="NOTCH1_EGF-like"/>
</dbReference>
<dbReference type="PROSITE" id="PS50092">
    <property type="entry name" value="TSP1"/>
    <property type="match status" value="1"/>
</dbReference>
<feature type="compositionally biased region" description="Low complexity" evidence="10">
    <location>
        <begin position="822"/>
        <end position="839"/>
    </location>
</feature>
<dbReference type="PANTHER" id="PTHR24034">
    <property type="entry name" value="EGF-LIKE DOMAIN-CONTAINING PROTEIN"/>
    <property type="match status" value="1"/>
</dbReference>
<dbReference type="Pfam" id="PF12662">
    <property type="entry name" value="cEGF"/>
    <property type="match status" value="1"/>
</dbReference>
<dbReference type="GO" id="GO:0005576">
    <property type="term" value="C:extracellular region"/>
    <property type="evidence" value="ECO:0007669"/>
    <property type="project" value="UniProtKB-SubCell"/>
</dbReference>
<dbReference type="InterPro" id="IPR001881">
    <property type="entry name" value="EGF-like_Ca-bd_dom"/>
</dbReference>
<evidence type="ECO:0000256" key="9">
    <source>
        <dbReference type="PROSITE-ProRule" id="PRU00076"/>
    </source>
</evidence>
<dbReference type="InterPro" id="IPR024731">
    <property type="entry name" value="NELL2-like_EGF"/>
</dbReference>
<feature type="region of interest" description="Disordered" evidence="10">
    <location>
        <begin position="819"/>
        <end position="960"/>
    </location>
</feature>
<protein>
    <recommendedName>
        <fullName evidence="12">EGF-like domain-containing protein</fullName>
    </recommendedName>
</protein>
<dbReference type="FunFam" id="2.10.25.10:FF:000038">
    <property type="entry name" value="Fibrillin 2"/>
    <property type="match status" value="2"/>
</dbReference>
<organism evidence="13 14">
    <name type="scientific">Owenia fusiformis</name>
    <name type="common">Polychaete worm</name>
    <dbReference type="NCBI Taxonomy" id="6347"/>
    <lineage>
        <taxon>Eukaryota</taxon>
        <taxon>Metazoa</taxon>
        <taxon>Spiralia</taxon>
        <taxon>Lophotrochozoa</taxon>
        <taxon>Annelida</taxon>
        <taxon>Polychaeta</taxon>
        <taxon>Sedentaria</taxon>
        <taxon>Canalipalpata</taxon>
        <taxon>Sabellida</taxon>
        <taxon>Oweniida</taxon>
        <taxon>Oweniidae</taxon>
        <taxon>Owenia</taxon>
    </lineage>
</organism>
<dbReference type="PROSITE" id="PS00010">
    <property type="entry name" value="ASX_HYDROXYL"/>
    <property type="match status" value="6"/>
</dbReference>
<keyword evidence="5" id="KW-0677">Repeat</keyword>
<dbReference type="Gene3D" id="2.10.25.10">
    <property type="entry name" value="Laminin"/>
    <property type="match status" value="9"/>
</dbReference>
<dbReference type="PROSITE" id="PS01187">
    <property type="entry name" value="EGF_CA"/>
    <property type="match status" value="4"/>
</dbReference>
<evidence type="ECO:0000313" key="13">
    <source>
        <dbReference type="EMBL" id="CAH1772474.1"/>
    </source>
</evidence>
<dbReference type="InterPro" id="IPR026823">
    <property type="entry name" value="cEGF"/>
</dbReference>
<evidence type="ECO:0000256" key="2">
    <source>
        <dbReference type="ARBA" id="ARBA00022525"/>
    </source>
</evidence>
<feature type="domain" description="EGF-like" evidence="12">
    <location>
        <begin position="42"/>
        <end position="81"/>
    </location>
</feature>
<feature type="disulfide bond" evidence="9">
    <location>
        <begin position="46"/>
        <end position="56"/>
    </location>
</feature>
<evidence type="ECO:0000256" key="6">
    <source>
        <dbReference type="ARBA" id="ARBA00022837"/>
    </source>
</evidence>
<keyword evidence="11" id="KW-0812">Transmembrane</keyword>
<comment type="caution">
    <text evidence="13">The sequence shown here is derived from an EMBL/GenBank/DDBJ whole genome shotgun (WGS) entry which is preliminary data.</text>
</comment>
<dbReference type="Pfam" id="PF12947">
    <property type="entry name" value="EGF_3"/>
    <property type="match status" value="1"/>
</dbReference>
<dbReference type="Gene3D" id="2.20.100.10">
    <property type="entry name" value="Thrombospondin type-1 (TSP1) repeat"/>
    <property type="match status" value="1"/>
</dbReference>
<dbReference type="InterPro" id="IPR000742">
    <property type="entry name" value="EGF"/>
</dbReference>
<sequence length="960" mass="104623">VNECLENNGDCSMKCVNTQGSFKCECVSGYVLDVDSSSECLDVDECAGPNSCKQQCLNTVGSFTCSCQDGFSLAADGFACEAPPEDACDISCGGTQAGQCVKIDGLPTCVCNAGYIKGDRAQDECVDINECESLESDKHNCDLNSNARCANLDGQVIPYQCLCKEGFRLNSDKTSCRDINECSTDVNQWKHQCDQSGSECVNTIGGYSCQCFPGFQQRTEYNCTDVDECKDGTHGCHVNAVCMNRPGGYKCQCSEGYEGDGINCKDVDECLSESLDTYCNVNSQICVNTKGSYQCDCKSGFKQLLEESVLGNKGDCIDIDECFSPRLNDCQFQVGCINSPGSFKCTCQLGFRLNNDGRTCTLANECEHPEKYKCDQVCVNVTGKPVCACNREGYTKDPFDNKKCLEIDECAQSSLSAPERCGANSRCINTDGGFSCVCNEHWLLDVDSLACSETNGNWGPWTSYSSCSKRCAGRMTRNKTCSNPPPTQGRFCEGTPLDYKLCNTKLIPGKCEVKTTEIDKGIMVVFPNLNPVHWESIENAMFATLASQVNKYCQSSEDNFVKCCPKFDLPPFSPPYLSNAIDPTGAEFRTANTYPRAHEQGMKVVVYVDALVSNPLCNGELPESRRKRDTRLKRAAETTYPMDQEVLTSVANQPDTKLHLQQELTDSGHSDIVNDATTYTAEKAPNENEAPTVEPVAAEMDSWVIPVIVVAALLVIVVVLIIAVVLIRKNKAKKAGESTNQSQMLDHEPNEVHHHHVDYHGELHGDTPEPLTTDPTGHRPFSVSSSVGFSRATLFDDGMVHPNTPQYGDEEQLVVPDETRGSYSGSVTQSRVSSRSSGKSSRKSSSRNSKRPSSALSTMSNPPVSAPSRPMSTVNQTSQSQENPRPVSAKSERPESAKSKRPESASAKSERPGSAKSERPESAKSERPESAKSERPQSDKSERSGSAKSKKPESAKNSEE</sequence>
<feature type="region of interest" description="Disordered" evidence="10">
    <location>
        <begin position="760"/>
        <end position="783"/>
    </location>
</feature>
<dbReference type="AlphaFoldDB" id="A0A8S4MUY9"/>
<evidence type="ECO:0000256" key="10">
    <source>
        <dbReference type="SAM" id="MobiDB-lite"/>
    </source>
</evidence>
<dbReference type="FunFam" id="2.10.25.10:FF:000240">
    <property type="entry name" value="Vitamin K-dependent protein S"/>
    <property type="match status" value="2"/>
</dbReference>
<dbReference type="InterPro" id="IPR000884">
    <property type="entry name" value="TSP1_rpt"/>
</dbReference>
<dbReference type="SMART" id="SM00209">
    <property type="entry name" value="TSP1"/>
    <property type="match status" value="1"/>
</dbReference>
<evidence type="ECO:0000313" key="14">
    <source>
        <dbReference type="Proteomes" id="UP000749559"/>
    </source>
</evidence>
<dbReference type="InterPro" id="IPR050751">
    <property type="entry name" value="ECM_structural_protein"/>
</dbReference>
<evidence type="ECO:0000256" key="3">
    <source>
        <dbReference type="ARBA" id="ARBA00022536"/>
    </source>
</evidence>
<evidence type="ECO:0000256" key="4">
    <source>
        <dbReference type="ARBA" id="ARBA00022729"/>
    </source>
</evidence>
<dbReference type="PROSITE" id="PS01186">
    <property type="entry name" value="EGF_2"/>
    <property type="match status" value="5"/>
</dbReference>
<feature type="domain" description="EGF-like" evidence="12">
    <location>
        <begin position="318"/>
        <end position="361"/>
    </location>
</feature>
<dbReference type="OrthoDB" id="6068651at2759"/>
<keyword evidence="3 9" id="KW-0245">EGF-like domain</keyword>